<dbReference type="GeneID" id="37023429"/>
<dbReference type="EMBL" id="KZ819602">
    <property type="protein sequence ID" value="PWN38299.1"/>
    <property type="molecule type" value="Genomic_DNA"/>
</dbReference>
<organism evidence="2 3">
    <name type="scientific">Meira miltonrushii</name>
    <dbReference type="NCBI Taxonomy" id="1280837"/>
    <lineage>
        <taxon>Eukaryota</taxon>
        <taxon>Fungi</taxon>
        <taxon>Dikarya</taxon>
        <taxon>Basidiomycota</taxon>
        <taxon>Ustilaginomycotina</taxon>
        <taxon>Exobasidiomycetes</taxon>
        <taxon>Exobasidiales</taxon>
        <taxon>Brachybasidiaceae</taxon>
        <taxon>Meira</taxon>
    </lineage>
</organism>
<accession>A0A316VKZ6</accession>
<keyword evidence="3" id="KW-1185">Reference proteome</keyword>
<evidence type="ECO:0000313" key="3">
    <source>
        <dbReference type="Proteomes" id="UP000245771"/>
    </source>
</evidence>
<dbReference type="InParanoid" id="A0A316VKZ6"/>
<dbReference type="Proteomes" id="UP000245771">
    <property type="component" value="Unassembled WGS sequence"/>
</dbReference>
<evidence type="ECO:0000313" key="2">
    <source>
        <dbReference type="EMBL" id="PWN38299.1"/>
    </source>
</evidence>
<reference evidence="2 3" key="1">
    <citation type="journal article" date="2018" name="Mol. Biol. Evol.">
        <title>Broad Genomic Sampling Reveals a Smut Pathogenic Ancestry of the Fungal Clade Ustilaginomycotina.</title>
        <authorList>
            <person name="Kijpornyongpan T."/>
            <person name="Mondo S.J."/>
            <person name="Barry K."/>
            <person name="Sandor L."/>
            <person name="Lee J."/>
            <person name="Lipzen A."/>
            <person name="Pangilinan J."/>
            <person name="LaButti K."/>
            <person name="Hainaut M."/>
            <person name="Henrissat B."/>
            <person name="Grigoriev I.V."/>
            <person name="Spatafora J.W."/>
            <person name="Aime M.C."/>
        </authorList>
    </citation>
    <scope>NUCLEOTIDE SEQUENCE [LARGE SCALE GENOMIC DNA]</scope>
    <source>
        <strain evidence="2 3">MCA 3882</strain>
    </source>
</reference>
<proteinExistence type="predicted"/>
<protein>
    <submittedName>
        <fullName evidence="2">Uncharacterized protein</fullName>
    </submittedName>
</protein>
<feature type="chain" id="PRO_5016236893" evidence="1">
    <location>
        <begin position="23"/>
        <end position="81"/>
    </location>
</feature>
<name>A0A316VKZ6_9BASI</name>
<keyword evidence="1" id="KW-0732">Signal</keyword>
<gene>
    <name evidence="2" type="ORF">FA14DRAFT_188307</name>
</gene>
<dbReference type="AlphaFoldDB" id="A0A316VKZ6"/>
<dbReference type="RefSeq" id="XP_025358601.1">
    <property type="nucleotide sequence ID" value="XM_025501648.1"/>
</dbReference>
<feature type="signal peptide" evidence="1">
    <location>
        <begin position="1"/>
        <end position="22"/>
    </location>
</feature>
<evidence type="ECO:0000256" key="1">
    <source>
        <dbReference type="SAM" id="SignalP"/>
    </source>
</evidence>
<sequence>MVRMLNFWFASVASWSVLQCFALPMASFTDSIMPGTFLEEGSLPLPILDMIQMAEREGEVYFYDPTSRGSTSRPIRSILQT</sequence>